<comment type="caution">
    <text evidence="2">The sequence shown here is derived from an EMBL/GenBank/DDBJ whole genome shotgun (WGS) entry which is preliminary data.</text>
</comment>
<dbReference type="InterPro" id="IPR052948">
    <property type="entry name" value="Low_temp-induced_all0457"/>
</dbReference>
<evidence type="ECO:0000313" key="3">
    <source>
        <dbReference type="Proteomes" id="UP000664795"/>
    </source>
</evidence>
<dbReference type="RefSeq" id="WP_207335317.1">
    <property type="nucleotide sequence ID" value="NZ_JAFMYU010000006.1"/>
</dbReference>
<keyword evidence="1" id="KW-0812">Transmembrane</keyword>
<organism evidence="2 3">
    <name type="scientific">Fibrella aquatilis</name>
    <dbReference type="NCBI Taxonomy" id="2817059"/>
    <lineage>
        <taxon>Bacteria</taxon>
        <taxon>Pseudomonadati</taxon>
        <taxon>Bacteroidota</taxon>
        <taxon>Cytophagia</taxon>
        <taxon>Cytophagales</taxon>
        <taxon>Spirosomataceae</taxon>
        <taxon>Fibrella</taxon>
    </lineage>
</organism>
<dbReference type="Proteomes" id="UP000664795">
    <property type="component" value="Unassembled WGS sequence"/>
</dbReference>
<feature type="transmembrane region" description="Helical" evidence="1">
    <location>
        <begin position="86"/>
        <end position="107"/>
    </location>
</feature>
<dbReference type="PANTHER" id="PTHR36109:SF2">
    <property type="entry name" value="MEMBRANE PROTEIN"/>
    <property type="match status" value="1"/>
</dbReference>
<evidence type="ECO:0000256" key="1">
    <source>
        <dbReference type="SAM" id="Phobius"/>
    </source>
</evidence>
<sequence>MTTDSMGSQNTTTGQGTMPMMTELFNDRQQAEQAYNSLISHGFSKEDVNLVMTDETRERHFAHDNAGTDHSALGDKAMEDAGKGSAIGGTIGAVAAAIAAIGSNLVLPGLGLVVAGPLAAAFAGAGVGGLAGGLVGALVGSGIPEATAQAYEEGLKGGGIVVGVHPRNEADRTYLTQQGFH</sequence>
<gene>
    <name evidence="2" type="ORF">J2I48_10140</name>
</gene>
<keyword evidence="1" id="KW-1133">Transmembrane helix</keyword>
<protein>
    <recommendedName>
        <fullName evidence="4">General stress protein 17M-like domain-containing protein</fullName>
    </recommendedName>
</protein>
<name>A0A939G5E2_9BACT</name>
<reference evidence="2 3" key="1">
    <citation type="submission" date="2021-03" db="EMBL/GenBank/DDBJ databases">
        <title>Fibrella sp. HMF5036 genome sequencing and assembly.</title>
        <authorList>
            <person name="Kang H."/>
            <person name="Kim H."/>
            <person name="Bae S."/>
            <person name="Joh K."/>
        </authorList>
    </citation>
    <scope>NUCLEOTIDE SEQUENCE [LARGE SCALE GENOMIC DNA]</scope>
    <source>
        <strain evidence="2 3">HMF5036</strain>
    </source>
</reference>
<keyword evidence="3" id="KW-1185">Reference proteome</keyword>
<accession>A0A939G5E2</accession>
<dbReference type="EMBL" id="JAFMYU010000006">
    <property type="protein sequence ID" value="MBO0931355.1"/>
    <property type="molecule type" value="Genomic_DNA"/>
</dbReference>
<proteinExistence type="predicted"/>
<dbReference type="AlphaFoldDB" id="A0A939G5E2"/>
<dbReference type="PANTHER" id="PTHR36109">
    <property type="entry name" value="MEMBRANE PROTEIN-RELATED"/>
    <property type="match status" value="1"/>
</dbReference>
<keyword evidence="1" id="KW-0472">Membrane</keyword>
<feature type="transmembrane region" description="Helical" evidence="1">
    <location>
        <begin position="119"/>
        <end position="139"/>
    </location>
</feature>
<evidence type="ECO:0008006" key="4">
    <source>
        <dbReference type="Google" id="ProtNLM"/>
    </source>
</evidence>
<evidence type="ECO:0000313" key="2">
    <source>
        <dbReference type="EMBL" id="MBO0931355.1"/>
    </source>
</evidence>